<name>A0A9P6AXJ5_9AGAM</name>
<dbReference type="EMBL" id="MU128984">
    <property type="protein sequence ID" value="KAF9512626.1"/>
    <property type="molecule type" value="Genomic_DNA"/>
</dbReference>
<evidence type="ECO:0000313" key="2">
    <source>
        <dbReference type="Proteomes" id="UP000886523"/>
    </source>
</evidence>
<protein>
    <submittedName>
        <fullName evidence="1">Uncharacterized protein</fullName>
    </submittedName>
</protein>
<dbReference type="Proteomes" id="UP000886523">
    <property type="component" value="Unassembled WGS sequence"/>
</dbReference>
<proteinExistence type="predicted"/>
<sequence>MDQQRVHCLFLVHYHPPCSLRPTSCLSVPSLPYSVHPTHSMPAQLSHPYPSSPPIPPFLTLLHDSEWVCV</sequence>
<gene>
    <name evidence="1" type="ORF">BS47DRAFT_1048635</name>
</gene>
<comment type="caution">
    <text evidence="1">The sequence shown here is derived from an EMBL/GenBank/DDBJ whole genome shotgun (WGS) entry which is preliminary data.</text>
</comment>
<keyword evidence="2" id="KW-1185">Reference proteome</keyword>
<organism evidence="1 2">
    <name type="scientific">Hydnum rufescens UP504</name>
    <dbReference type="NCBI Taxonomy" id="1448309"/>
    <lineage>
        <taxon>Eukaryota</taxon>
        <taxon>Fungi</taxon>
        <taxon>Dikarya</taxon>
        <taxon>Basidiomycota</taxon>
        <taxon>Agaricomycotina</taxon>
        <taxon>Agaricomycetes</taxon>
        <taxon>Cantharellales</taxon>
        <taxon>Hydnaceae</taxon>
        <taxon>Hydnum</taxon>
    </lineage>
</organism>
<dbReference type="AlphaFoldDB" id="A0A9P6AXJ5"/>
<reference evidence="1" key="1">
    <citation type="journal article" date="2020" name="Nat. Commun.">
        <title>Large-scale genome sequencing of mycorrhizal fungi provides insights into the early evolution of symbiotic traits.</title>
        <authorList>
            <person name="Miyauchi S."/>
            <person name="Kiss E."/>
            <person name="Kuo A."/>
            <person name="Drula E."/>
            <person name="Kohler A."/>
            <person name="Sanchez-Garcia M."/>
            <person name="Morin E."/>
            <person name="Andreopoulos B."/>
            <person name="Barry K.W."/>
            <person name="Bonito G."/>
            <person name="Buee M."/>
            <person name="Carver A."/>
            <person name="Chen C."/>
            <person name="Cichocki N."/>
            <person name="Clum A."/>
            <person name="Culley D."/>
            <person name="Crous P.W."/>
            <person name="Fauchery L."/>
            <person name="Girlanda M."/>
            <person name="Hayes R.D."/>
            <person name="Keri Z."/>
            <person name="LaButti K."/>
            <person name="Lipzen A."/>
            <person name="Lombard V."/>
            <person name="Magnuson J."/>
            <person name="Maillard F."/>
            <person name="Murat C."/>
            <person name="Nolan M."/>
            <person name="Ohm R.A."/>
            <person name="Pangilinan J."/>
            <person name="Pereira M.F."/>
            <person name="Perotto S."/>
            <person name="Peter M."/>
            <person name="Pfister S."/>
            <person name="Riley R."/>
            <person name="Sitrit Y."/>
            <person name="Stielow J.B."/>
            <person name="Szollosi G."/>
            <person name="Zifcakova L."/>
            <person name="Stursova M."/>
            <person name="Spatafora J.W."/>
            <person name="Tedersoo L."/>
            <person name="Vaario L.M."/>
            <person name="Yamada A."/>
            <person name="Yan M."/>
            <person name="Wang P."/>
            <person name="Xu J."/>
            <person name="Bruns T."/>
            <person name="Baldrian P."/>
            <person name="Vilgalys R."/>
            <person name="Dunand C."/>
            <person name="Henrissat B."/>
            <person name="Grigoriev I.V."/>
            <person name="Hibbett D."/>
            <person name="Nagy L.G."/>
            <person name="Martin F.M."/>
        </authorList>
    </citation>
    <scope>NUCLEOTIDE SEQUENCE</scope>
    <source>
        <strain evidence="1">UP504</strain>
    </source>
</reference>
<accession>A0A9P6AXJ5</accession>
<evidence type="ECO:0000313" key="1">
    <source>
        <dbReference type="EMBL" id="KAF9512626.1"/>
    </source>
</evidence>